<evidence type="ECO:0000259" key="8">
    <source>
        <dbReference type="PROSITE" id="PS50109"/>
    </source>
</evidence>
<dbReference type="InParanoid" id="A0A136J830"/>
<keyword evidence="4" id="KW-0808">Transferase</keyword>
<accession>A0A136J830</accession>
<keyword evidence="5" id="KW-0418">Kinase</keyword>
<feature type="modified residue" description="4-aspartylphosphate" evidence="6">
    <location>
        <position position="803"/>
    </location>
</feature>
<dbReference type="GO" id="GO:0005886">
    <property type="term" value="C:plasma membrane"/>
    <property type="evidence" value="ECO:0007669"/>
    <property type="project" value="TreeGrafter"/>
</dbReference>
<dbReference type="CDD" id="cd00082">
    <property type="entry name" value="HisKA"/>
    <property type="match status" value="1"/>
</dbReference>
<evidence type="ECO:0000313" key="11">
    <source>
        <dbReference type="Proteomes" id="UP000070501"/>
    </source>
</evidence>
<evidence type="ECO:0000256" key="2">
    <source>
        <dbReference type="ARBA" id="ARBA00012438"/>
    </source>
</evidence>
<dbReference type="InterPro" id="IPR001789">
    <property type="entry name" value="Sig_transdc_resp-reg_receiver"/>
</dbReference>
<dbReference type="PROSITE" id="PS50110">
    <property type="entry name" value="RESPONSE_REGULATORY"/>
    <property type="match status" value="1"/>
</dbReference>
<dbReference type="GO" id="GO:0009927">
    <property type="term" value="F:histidine phosphotransfer kinase activity"/>
    <property type="evidence" value="ECO:0007669"/>
    <property type="project" value="TreeGrafter"/>
</dbReference>
<dbReference type="PANTHER" id="PTHR43047">
    <property type="entry name" value="TWO-COMPONENT HISTIDINE PROTEIN KINASE"/>
    <property type="match status" value="1"/>
</dbReference>
<proteinExistence type="predicted"/>
<feature type="region of interest" description="Disordered" evidence="7">
    <location>
        <begin position="249"/>
        <end position="270"/>
    </location>
</feature>
<dbReference type="PANTHER" id="PTHR43047:SF72">
    <property type="entry name" value="OSMOSENSING HISTIDINE PROTEIN KINASE SLN1"/>
    <property type="match status" value="1"/>
</dbReference>
<keyword evidence="3 6" id="KW-0597">Phosphoprotein</keyword>
<dbReference type="PRINTS" id="PR00344">
    <property type="entry name" value="BCTRLSENSOR"/>
</dbReference>
<evidence type="ECO:0000259" key="9">
    <source>
        <dbReference type="PROSITE" id="PS50110"/>
    </source>
</evidence>
<dbReference type="Proteomes" id="UP000070501">
    <property type="component" value="Unassembled WGS sequence"/>
</dbReference>
<keyword evidence="11" id="KW-1185">Reference proteome</keyword>
<dbReference type="InterPro" id="IPR003661">
    <property type="entry name" value="HisK_dim/P_dom"/>
</dbReference>
<dbReference type="EMBL" id="KQ964248">
    <property type="protein sequence ID" value="KXJ93327.1"/>
    <property type="molecule type" value="Genomic_DNA"/>
</dbReference>
<evidence type="ECO:0000256" key="7">
    <source>
        <dbReference type="SAM" id="MobiDB-lite"/>
    </source>
</evidence>
<dbReference type="FunFam" id="1.10.287.130:FF:000023">
    <property type="entry name" value="Sensor histidine kinase/response regulator, putative"/>
    <property type="match status" value="1"/>
</dbReference>
<feature type="compositionally biased region" description="Basic and acidic residues" evidence="7">
    <location>
        <begin position="67"/>
        <end position="79"/>
    </location>
</feature>
<feature type="domain" description="Histidine kinase" evidence="8">
    <location>
        <begin position="186"/>
        <end position="480"/>
    </location>
</feature>
<dbReference type="Gene3D" id="3.30.565.10">
    <property type="entry name" value="Histidine kinase-like ATPase, C-terminal domain"/>
    <property type="match status" value="1"/>
</dbReference>
<dbReference type="Gene3D" id="3.40.50.2300">
    <property type="match status" value="1"/>
</dbReference>
<evidence type="ECO:0000256" key="6">
    <source>
        <dbReference type="PROSITE-ProRule" id="PRU00169"/>
    </source>
</evidence>
<evidence type="ECO:0000256" key="5">
    <source>
        <dbReference type="ARBA" id="ARBA00022777"/>
    </source>
</evidence>
<dbReference type="OrthoDB" id="303614at2759"/>
<dbReference type="InterPro" id="IPR003594">
    <property type="entry name" value="HATPase_dom"/>
</dbReference>
<dbReference type="SMART" id="SM00388">
    <property type="entry name" value="HisKA"/>
    <property type="match status" value="1"/>
</dbReference>
<dbReference type="InterPro" id="IPR004358">
    <property type="entry name" value="Sig_transdc_His_kin-like_C"/>
</dbReference>
<dbReference type="Pfam" id="PF00072">
    <property type="entry name" value="Response_reg"/>
    <property type="match status" value="1"/>
</dbReference>
<protein>
    <recommendedName>
        <fullName evidence="2">histidine kinase</fullName>
        <ecNumber evidence="2">2.7.13.3</ecNumber>
    </recommendedName>
</protein>
<dbReference type="InterPro" id="IPR036890">
    <property type="entry name" value="HATPase_C_sf"/>
</dbReference>
<organism evidence="10 11">
    <name type="scientific">Microdochium bolleyi</name>
    <dbReference type="NCBI Taxonomy" id="196109"/>
    <lineage>
        <taxon>Eukaryota</taxon>
        <taxon>Fungi</taxon>
        <taxon>Dikarya</taxon>
        <taxon>Ascomycota</taxon>
        <taxon>Pezizomycotina</taxon>
        <taxon>Sordariomycetes</taxon>
        <taxon>Xylariomycetidae</taxon>
        <taxon>Xylariales</taxon>
        <taxon>Microdochiaceae</taxon>
        <taxon>Microdochium</taxon>
    </lineage>
</organism>
<dbReference type="SMART" id="SM00387">
    <property type="entry name" value="HATPase_c"/>
    <property type="match status" value="1"/>
</dbReference>
<feature type="domain" description="Response regulatory" evidence="9">
    <location>
        <begin position="752"/>
        <end position="873"/>
    </location>
</feature>
<dbReference type="CDD" id="cd17546">
    <property type="entry name" value="REC_hyHK_CKI1_RcsC-like"/>
    <property type="match status" value="1"/>
</dbReference>
<gene>
    <name evidence="10" type="ORF">Micbo1qcDRAFT_161326</name>
</gene>
<dbReference type="SUPFAM" id="SSF47384">
    <property type="entry name" value="Homodimeric domain of signal transducing histidine kinase"/>
    <property type="match status" value="1"/>
</dbReference>
<sequence length="874" mass="95825">MEESQKLCNVLGFSTSEQSSIDSDLASSSYTKVPERLLSTLLRRHPRGRIFHFGLDGSVSSGESEEDKLRGTHVEDFASKADGQPGKGDSPGRRRVSSRPWSKQNEGKSVLKIIPEARSVLFVPLWDANKERWYAGALVWTRVPARPFTREGELSYLQAFSTTIMSEIMRSDALTADKAKADVLGSLSHELRSPLHGVLAAVDLLRGETLNAFQADLLHSLESCGRTLLDVVNHLLDFSKVNTYLKENRDVRHQNKNVRPGPNPNQLGPRKLSTTVQLDVLVEESVNSAFAGYAYQMLSIAQTGSHANPKHADVVAMQKLDIMDAMESFGHQGKSSIDHAIRLGKVTVFLQIDPKVQWTFCTQSGAIRRLLLNIFGNALKYTEQGFICVSMHQETVHTKKNQQPVTRLKLSVVDSGRGISPQFLQQKLFTPFAQEDHLAPGTGLGMSLVKQIVRTLSGSLTVESQVGIGTCVRISIPLQNATTTVEADDNFAEQKDALRGLRVSIAGLNKPIDLNSKRQSMTGFTPPVASEIMSTICSDWLEMQVVDLGNPDIRPDLILCGEDGLNNVAREGSLSEVLTPAVVICSDAVTAHNHSIAPERKNSDRIIEFISQPAGPRKLAKALEAALNRWIDFANSEHSGPELGDHEPQTPGGTNLLLRAAQRAPGIDAAEQNASQVTQPQNDTKRSLAEIKEAVDNMLGATPQFPESEASKPEVKVAAVGGADKSVEDAKDVTTVQEIPQAGESPSPSADRFLLVDDNKINLQILVSFMKKLKLPYLTASNGLEAYERYTEAPGTYRCILMDLSMPVMDGLEACRRIREFERDYRLVSTKVVALTGLASVETQREAFASGMDLFYTKPVKLKDLSSAILEQRL</sequence>
<evidence type="ECO:0000256" key="1">
    <source>
        <dbReference type="ARBA" id="ARBA00000085"/>
    </source>
</evidence>
<evidence type="ECO:0000313" key="10">
    <source>
        <dbReference type="EMBL" id="KXJ93327.1"/>
    </source>
</evidence>
<dbReference type="Pfam" id="PF00512">
    <property type="entry name" value="HisKA"/>
    <property type="match status" value="1"/>
</dbReference>
<comment type="catalytic activity">
    <reaction evidence="1">
        <text>ATP + protein L-histidine = ADP + protein N-phospho-L-histidine.</text>
        <dbReference type="EC" id="2.7.13.3"/>
    </reaction>
</comment>
<feature type="region of interest" description="Disordered" evidence="7">
    <location>
        <begin position="59"/>
        <end position="103"/>
    </location>
</feature>
<dbReference type="AlphaFoldDB" id="A0A136J830"/>
<name>A0A136J830_9PEZI</name>
<dbReference type="InterPro" id="IPR005467">
    <property type="entry name" value="His_kinase_dom"/>
</dbReference>
<dbReference type="InterPro" id="IPR036097">
    <property type="entry name" value="HisK_dim/P_sf"/>
</dbReference>
<dbReference type="SMART" id="SM00448">
    <property type="entry name" value="REC"/>
    <property type="match status" value="1"/>
</dbReference>
<dbReference type="SUPFAM" id="SSF55874">
    <property type="entry name" value="ATPase domain of HSP90 chaperone/DNA topoisomerase II/histidine kinase"/>
    <property type="match status" value="1"/>
</dbReference>
<dbReference type="STRING" id="196109.A0A136J830"/>
<evidence type="ECO:0000256" key="4">
    <source>
        <dbReference type="ARBA" id="ARBA00022679"/>
    </source>
</evidence>
<dbReference type="EC" id="2.7.13.3" evidence="2"/>
<reference evidence="11" key="1">
    <citation type="submission" date="2016-02" db="EMBL/GenBank/DDBJ databases">
        <title>Draft genome sequence of Microdochium bolleyi, a fungal endophyte of beachgrass.</title>
        <authorList>
            <consortium name="DOE Joint Genome Institute"/>
            <person name="David A.S."/>
            <person name="May G."/>
            <person name="Haridas S."/>
            <person name="Lim J."/>
            <person name="Wang M."/>
            <person name="Labutti K."/>
            <person name="Lipzen A."/>
            <person name="Barry K."/>
            <person name="Grigoriev I.V."/>
        </authorList>
    </citation>
    <scope>NUCLEOTIDE SEQUENCE [LARGE SCALE GENOMIC DNA]</scope>
    <source>
        <strain evidence="11">J235TASD1</strain>
    </source>
</reference>
<dbReference type="Pfam" id="PF02518">
    <property type="entry name" value="HATPase_c"/>
    <property type="match status" value="1"/>
</dbReference>
<dbReference type="Gene3D" id="1.10.287.130">
    <property type="match status" value="1"/>
</dbReference>
<dbReference type="PROSITE" id="PS50109">
    <property type="entry name" value="HIS_KIN"/>
    <property type="match status" value="1"/>
</dbReference>
<dbReference type="GO" id="GO:0000155">
    <property type="term" value="F:phosphorelay sensor kinase activity"/>
    <property type="evidence" value="ECO:0007669"/>
    <property type="project" value="InterPro"/>
</dbReference>
<dbReference type="SUPFAM" id="SSF52172">
    <property type="entry name" value="CheY-like"/>
    <property type="match status" value="1"/>
</dbReference>
<dbReference type="InterPro" id="IPR011006">
    <property type="entry name" value="CheY-like_superfamily"/>
</dbReference>
<evidence type="ECO:0000256" key="3">
    <source>
        <dbReference type="ARBA" id="ARBA00022553"/>
    </source>
</evidence>